<dbReference type="EMBL" id="JAFNEN010000483">
    <property type="protein sequence ID" value="KAG8182018.1"/>
    <property type="molecule type" value="Genomic_DNA"/>
</dbReference>
<feature type="domain" description="5'-3' exoribonuclease 1 SH3-like" evidence="8">
    <location>
        <begin position="1079"/>
        <end position="1148"/>
    </location>
</feature>
<dbReference type="InterPro" id="IPR004859">
    <property type="entry name" value="Xrn1_N"/>
</dbReference>
<organism evidence="11 12">
    <name type="scientific">Oedothorax gibbosus</name>
    <dbReference type="NCBI Taxonomy" id="931172"/>
    <lineage>
        <taxon>Eukaryota</taxon>
        <taxon>Metazoa</taxon>
        <taxon>Ecdysozoa</taxon>
        <taxon>Arthropoda</taxon>
        <taxon>Chelicerata</taxon>
        <taxon>Arachnida</taxon>
        <taxon>Araneae</taxon>
        <taxon>Araneomorphae</taxon>
        <taxon>Entelegynae</taxon>
        <taxon>Araneoidea</taxon>
        <taxon>Linyphiidae</taxon>
        <taxon>Erigoninae</taxon>
        <taxon>Oedothorax</taxon>
    </lineage>
</organism>
<gene>
    <name evidence="11" type="ORF">JTE90_013950</name>
</gene>
<dbReference type="FunFam" id="3.40.50.12390:FF:000002">
    <property type="entry name" value="5'-3' exoribonuclease 1"/>
    <property type="match status" value="1"/>
</dbReference>
<name>A0AAV6UDT3_9ARAC</name>
<evidence type="ECO:0000256" key="4">
    <source>
        <dbReference type="ARBA" id="ARBA00038299"/>
    </source>
</evidence>
<comment type="caution">
    <text evidence="11">The sequence shown here is derived from an EMBL/GenBank/DDBJ whole genome shotgun (WGS) entry which is preliminary data.</text>
</comment>
<evidence type="ECO:0000259" key="9">
    <source>
        <dbReference type="Pfam" id="PF18332"/>
    </source>
</evidence>
<dbReference type="GO" id="GO:0016075">
    <property type="term" value="P:rRNA catabolic process"/>
    <property type="evidence" value="ECO:0007669"/>
    <property type="project" value="TreeGrafter"/>
</dbReference>
<dbReference type="InterPro" id="IPR027073">
    <property type="entry name" value="5_3_exoribonuclease"/>
</dbReference>
<dbReference type="GO" id="GO:0003723">
    <property type="term" value="F:RNA binding"/>
    <property type="evidence" value="ECO:0007669"/>
    <property type="project" value="TreeGrafter"/>
</dbReference>
<reference evidence="11 12" key="1">
    <citation type="journal article" date="2022" name="Nat. Ecol. Evol.">
        <title>A masculinizing supergene underlies an exaggerated male reproductive morph in a spider.</title>
        <authorList>
            <person name="Hendrickx F."/>
            <person name="De Corte Z."/>
            <person name="Sonet G."/>
            <person name="Van Belleghem S.M."/>
            <person name="Kostlbacher S."/>
            <person name="Vangestel C."/>
        </authorList>
    </citation>
    <scope>NUCLEOTIDE SEQUENCE [LARGE SCALE GENOMIC DNA]</scope>
    <source>
        <strain evidence="11">W744_W776</strain>
    </source>
</reference>
<feature type="compositionally biased region" description="Polar residues" evidence="5">
    <location>
        <begin position="1295"/>
        <end position="1312"/>
    </location>
</feature>
<keyword evidence="12" id="KW-1185">Reference proteome</keyword>
<dbReference type="GO" id="GO:0000956">
    <property type="term" value="P:nuclear-transcribed mRNA catabolic process"/>
    <property type="evidence" value="ECO:0007669"/>
    <property type="project" value="TreeGrafter"/>
</dbReference>
<feature type="domain" description="Xrn1 N-terminal" evidence="6">
    <location>
        <begin position="1"/>
        <end position="227"/>
    </location>
</feature>
<evidence type="ECO:0000313" key="11">
    <source>
        <dbReference type="EMBL" id="KAG8182018.1"/>
    </source>
</evidence>
<dbReference type="Gene3D" id="2.170.260.40">
    <property type="match status" value="1"/>
</dbReference>
<keyword evidence="1" id="KW-0540">Nuclease</keyword>
<keyword evidence="3" id="KW-0269">Exonuclease</keyword>
<dbReference type="InterPro" id="IPR041412">
    <property type="entry name" value="Xrn1_helical"/>
</dbReference>
<dbReference type="GO" id="GO:0004534">
    <property type="term" value="F:5'-3' RNA exonuclease activity"/>
    <property type="evidence" value="ECO:0007669"/>
    <property type="project" value="TreeGrafter"/>
</dbReference>
<dbReference type="Pfam" id="PF17846">
    <property type="entry name" value="XRN_M"/>
    <property type="match status" value="1"/>
</dbReference>
<evidence type="ECO:0000259" key="7">
    <source>
        <dbReference type="Pfam" id="PF17846"/>
    </source>
</evidence>
<dbReference type="Pfam" id="PF18332">
    <property type="entry name" value="XRN1_D1"/>
    <property type="match status" value="1"/>
</dbReference>
<dbReference type="Gene3D" id="1.25.40.1050">
    <property type="match status" value="1"/>
</dbReference>
<evidence type="ECO:0000256" key="5">
    <source>
        <dbReference type="SAM" id="MobiDB-lite"/>
    </source>
</evidence>
<dbReference type="Gene3D" id="3.40.50.12390">
    <property type="match status" value="1"/>
</dbReference>
<evidence type="ECO:0000259" key="8">
    <source>
        <dbReference type="Pfam" id="PF18129"/>
    </source>
</evidence>
<evidence type="ECO:0000313" key="12">
    <source>
        <dbReference type="Proteomes" id="UP000827092"/>
    </source>
</evidence>
<evidence type="ECO:0000259" key="6">
    <source>
        <dbReference type="Pfam" id="PF03159"/>
    </source>
</evidence>
<accession>A0AAV6UDT3</accession>
<dbReference type="Pfam" id="PF03159">
    <property type="entry name" value="XRN_N"/>
    <property type="match status" value="1"/>
</dbReference>
<proteinExistence type="inferred from homology"/>
<dbReference type="InterPro" id="IPR041385">
    <property type="entry name" value="SH3_12"/>
</dbReference>
<dbReference type="InterPro" id="IPR047008">
    <property type="entry name" value="XRN1_SH3_sf"/>
</dbReference>
<protein>
    <submittedName>
        <fullName evidence="11">Uncharacterized protein</fullName>
    </submittedName>
</protein>
<dbReference type="CDD" id="cd18673">
    <property type="entry name" value="PIN_XRN1-2-like"/>
    <property type="match status" value="1"/>
</dbReference>
<dbReference type="GO" id="GO:0005634">
    <property type="term" value="C:nucleus"/>
    <property type="evidence" value="ECO:0007669"/>
    <property type="project" value="TreeGrafter"/>
</dbReference>
<evidence type="ECO:0000256" key="1">
    <source>
        <dbReference type="ARBA" id="ARBA00022722"/>
    </source>
</evidence>
<dbReference type="Proteomes" id="UP000827092">
    <property type="component" value="Unassembled WGS sequence"/>
</dbReference>
<sequence>MGVPKFYRWISERYPCLSEVVREFQIPDFDNLYLDMNGIIHNCSHPNDDDPHFRITEDTIFANICYYIDFLFKMIKPKKVFFMAIDGVAPRAKMNQQRGRRFRTAKAAVILEEQAVALGEDLPKEARFDSNCITPGTPFMERLHTTLKGFVVHKMSADKLWHGVRVYLSGHETPGEGEHKIMDFIRYEKSQPGYNPNTRHCLYGLDADLIMLGICSHEPHFSLLREEVKFGGKKKQKRIATPEETTFHLLHISLLRDYLYHEFSPAKSKISFSFDLEKILDDFVLMSFLVGNDFIPHLPQLHIHHDALPMLFKTYIEVLPSLGGYVNEEGHLNLERFQKFLAKLAEYDFQKFEEMNEDFTYLEGKSKAKKDAEATEKNSTVDVLASLGFSNLSISKTAEYDSSSGEEDTSDEENTLELEFTMHKADYYMTKLELEASPEVLKDQAEGYVRAIQWNLHYYYNGVCSWSWYYPHHYSPYISDLKDFKDMEMNFELGKPFLPFQQLLAVLPKLSKELLPEPYQKLMCENDSPLVDSYPDDFITDLNGKQQEWEAVVLIPFINEKLLIKCSEMVNKSLTDEEKKRNSHGPHLLYTYCEKPSGPIPSFLPGHYPDLSFVHAKLTEIDQDFFRLDPDSIYKGLCKGVVMDKFIIGFPTLRTLKHSAELKHGKVKVFQMTSMKDNMMLTIEETVDENLDQVRDKILGKSVYIGWPHLREALVVGVSDGETKFTYQPKDRNSQSFNEEKISSRDRDIWFRQMEAAAEHSYVRWGIVTGRINILVHARCFSGSKFVLTKEGKVSEEKQYEEIATNYALQTIVTKVEAFSPDVKVDKAAEEVFKAGSTVFVLGPQHYGVMGKIIDCDLISNKGNLMISLEITSEPDLLPVIQNQDELILEQYMPGYVAAQHLGVDSHFLSRITGTFLVQTSPKGSSSPNRINIGLNLKFNRKNEEVQGFSKKVDNQWLYSEESVKTLNSYLSKFAEFFDKLYGFIASDVVYLEDIYPDGSGQQIMKDISNWIKEQPCSSADRQSCGIQKLDNGIVGAIERTVKEASEDDVYHIKKAINPSQLYSPYLCKGVFLPDPRTTYQLFDRVVNVCPSSSVPLGLKGTVIGIQTSEKESDTMYEILFDKEFSGGMALIPNSKKGYRMPPNSLINLSHGERQKRASPTKAIRKVVPRLNKAAVFEKTLKHLQSNDSPPVQVLQKKPSQSMSIQGRPFYKIDNANLFQTRPQEAESPQWSNNKEFVTPKASRMSGGFNNSPNGLMQKSDYQNFWADLKKTPESPARLAKHQTSNVPKVETDNQKQQALNVSQSKTTSDQGYGQKLSVEELFKGGNKVSVEDLFKGAQSHVEANHLKNMQMLQHRQAPIPQSSNSSAPRLSSPNMIPSQISHIVTQRPPVANVVNPQPQINNVIPLRTQVSNMTAPHPLVPNVAAPRPQVPNIPNILSQRMEAPDLLRQFCLEHLKTPPFFTYNNYGMTNLFTSTITLPNGEKIFSIPCNTKLEAASNASEKALAFLNSSINMSQFGGNKNVGNSMVAHDLNMMTRPQAPNFQPEFRPLVYCPPPFMPPPNFPNLPPPQFRPFFNPQHYDAPVVRHLHPHSTAIPDSYVKSNQMLLLDSDQSYPPKPSMPQPQVTNAVPPTEKEVFHLPRGGTATIRESSLTIQKGSDLFVPSQVMKQALKNPLDGPLSNFEWPDLPTPPKETKVEKAFAENSKSPKDRTKPYAEISKPSTQSPSNGKVPKTHPAGMTVLKPKAKRRIAANFQNP</sequence>
<comment type="similarity">
    <text evidence="4">Belongs to the 5'-3' exonuclease family.</text>
</comment>
<dbReference type="InterPro" id="IPR041106">
    <property type="entry name" value="XRN1_D2_D3"/>
</dbReference>
<dbReference type="Pfam" id="PF18129">
    <property type="entry name" value="SH3_12"/>
    <property type="match status" value="1"/>
</dbReference>
<feature type="domain" description="5'-3' exoribonuclease 1 D1" evidence="9">
    <location>
        <begin position="636"/>
        <end position="817"/>
    </location>
</feature>
<feature type="domain" description="Xrn1 helical" evidence="7">
    <location>
        <begin position="274"/>
        <end position="596"/>
    </location>
</feature>
<dbReference type="InterPro" id="IPR047007">
    <property type="entry name" value="XRN1_D1_sf"/>
</dbReference>
<keyword evidence="2" id="KW-0378">Hydrolase</keyword>
<dbReference type="Pfam" id="PF18334">
    <property type="entry name" value="XRN1_D2_D3"/>
    <property type="match status" value="1"/>
</dbReference>
<dbReference type="PANTHER" id="PTHR12341:SF7">
    <property type="entry name" value="5'-3' EXORIBONUCLEASE 1"/>
    <property type="match status" value="1"/>
</dbReference>
<evidence type="ECO:0000259" key="10">
    <source>
        <dbReference type="Pfam" id="PF18334"/>
    </source>
</evidence>
<dbReference type="Gene3D" id="2.30.30.750">
    <property type="match status" value="1"/>
</dbReference>
<feature type="compositionally biased region" description="Basic and acidic residues" evidence="5">
    <location>
        <begin position="1692"/>
        <end position="1713"/>
    </location>
</feature>
<dbReference type="InterPro" id="IPR040992">
    <property type="entry name" value="XRN1_D1"/>
</dbReference>
<feature type="region of interest" description="Disordered" evidence="5">
    <location>
        <begin position="1275"/>
        <end position="1312"/>
    </location>
</feature>
<evidence type="ECO:0000256" key="3">
    <source>
        <dbReference type="ARBA" id="ARBA00022839"/>
    </source>
</evidence>
<feature type="region of interest" description="Disordered" evidence="5">
    <location>
        <begin position="1672"/>
        <end position="1756"/>
    </location>
</feature>
<feature type="domain" description="Exoribonuclease Xrn1 D2/D3" evidence="10">
    <location>
        <begin position="830"/>
        <end position="1057"/>
    </location>
</feature>
<evidence type="ECO:0000256" key="2">
    <source>
        <dbReference type="ARBA" id="ARBA00022801"/>
    </source>
</evidence>
<dbReference type="PANTHER" id="PTHR12341">
    <property type="entry name" value="5'-&gt;3' EXORIBONUCLEASE"/>
    <property type="match status" value="1"/>
</dbReference>